<keyword evidence="5" id="KW-1185">Reference proteome</keyword>
<evidence type="ECO:0000313" key="2">
    <source>
        <dbReference type="EMBL" id="PSL39726.1"/>
    </source>
</evidence>
<dbReference type="Proteomes" id="UP000268291">
    <property type="component" value="Unassembled WGS sequence"/>
</dbReference>
<dbReference type="OrthoDB" id="5125712at2"/>
<evidence type="ECO:0000313" key="5">
    <source>
        <dbReference type="Proteomes" id="UP000268291"/>
    </source>
</evidence>
<feature type="domain" description="DUF6993" evidence="1">
    <location>
        <begin position="76"/>
        <end position="159"/>
    </location>
</feature>
<comment type="caution">
    <text evidence="2">The sequence shown here is derived from an EMBL/GenBank/DDBJ whole genome shotgun (WGS) entry which is preliminary data.</text>
</comment>
<reference evidence="3 5" key="2">
    <citation type="submission" date="2018-12" db="EMBL/GenBank/DDBJ databases">
        <authorList>
            <person name="hu s."/>
            <person name="Xu Y."/>
            <person name="Xu B."/>
            <person name="Li F."/>
        </authorList>
    </citation>
    <scope>NUCLEOTIDE SEQUENCE [LARGE SCALE GENOMIC DNA]</scope>
    <source>
        <strain evidence="3 5">KSW2-17</strain>
    </source>
</reference>
<proteinExistence type="predicted"/>
<gene>
    <name evidence="2" type="ORF">CLV49_3373</name>
    <name evidence="3" type="ORF">ELQ93_02390</name>
</gene>
<dbReference type="AlphaFoldDB" id="A0A2P8H0I8"/>
<reference evidence="2 4" key="1">
    <citation type="submission" date="2018-03" db="EMBL/GenBank/DDBJ databases">
        <title>Genomic Encyclopedia of Archaeal and Bacterial Type Strains, Phase II (KMG-II): from individual species to whole genera.</title>
        <authorList>
            <person name="Goeker M."/>
        </authorList>
    </citation>
    <scope>NUCLEOTIDE SEQUENCE [LARGE SCALE GENOMIC DNA]</scope>
    <source>
        <strain evidence="2 4">DSM 21548</strain>
    </source>
</reference>
<protein>
    <recommendedName>
        <fullName evidence="1">DUF6993 domain-containing protein</fullName>
    </recommendedName>
</protein>
<sequence>MESDRLERRPTRGARGVFAASAVAAVVVLAGCTMQAPTTVETTTTSSPTATPTAEAIVLVPDGTAEDNKPFFDQVNAATAENADAGGRDFIDALVAAGFDKGAMEVTNDATTLGDRAESIQFSVRWGESCLIGQFGPSVDGYHSTIQPVLGTGLCLIGDTRVIDW</sequence>
<dbReference type="EMBL" id="PYAU01000001">
    <property type="protein sequence ID" value="PSL39726.1"/>
    <property type="molecule type" value="Genomic_DNA"/>
</dbReference>
<dbReference type="PROSITE" id="PS51257">
    <property type="entry name" value="PROKAR_LIPOPROTEIN"/>
    <property type="match status" value="1"/>
</dbReference>
<dbReference type="Proteomes" id="UP000241203">
    <property type="component" value="Unassembled WGS sequence"/>
</dbReference>
<name>A0A2P8H0I8_9MICO</name>
<dbReference type="EMBL" id="RZGY01000001">
    <property type="protein sequence ID" value="RUQ85888.1"/>
    <property type="molecule type" value="Genomic_DNA"/>
</dbReference>
<dbReference type="Pfam" id="PF22504">
    <property type="entry name" value="DUF6993"/>
    <property type="match status" value="1"/>
</dbReference>
<evidence type="ECO:0000313" key="4">
    <source>
        <dbReference type="Proteomes" id="UP000241203"/>
    </source>
</evidence>
<dbReference type="InterPro" id="IPR054262">
    <property type="entry name" value="DUF6993"/>
</dbReference>
<organism evidence="2 4">
    <name type="scientific">Labedella gwakjiensis</name>
    <dbReference type="NCBI Taxonomy" id="390269"/>
    <lineage>
        <taxon>Bacteria</taxon>
        <taxon>Bacillati</taxon>
        <taxon>Actinomycetota</taxon>
        <taxon>Actinomycetes</taxon>
        <taxon>Micrococcales</taxon>
        <taxon>Microbacteriaceae</taxon>
        <taxon>Labedella</taxon>
    </lineage>
</organism>
<dbReference type="RefSeq" id="WP_106564559.1">
    <property type="nucleotide sequence ID" value="NZ_PYAU01000001.1"/>
</dbReference>
<evidence type="ECO:0000259" key="1">
    <source>
        <dbReference type="Pfam" id="PF22504"/>
    </source>
</evidence>
<evidence type="ECO:0000313" key="3">
    <source>
        <dbReference type="EMBL" id="RUQ85888.1"/>
    </source>
</evidence>
<accession>A0A2P8H0I8</accession>